<dbReference type="SUPFAM" id="SSF46689">
    <property type="entry name" value="Homeodomain-like"/>
    <property type="match status" value="1"/>
</dbReference>
<dbReference type="InterPro" id="IPR009057">
    <property type="entry name" value="Homeodomain-like_sf"/>
</dbReference>
<protein>
    <submittedName>
        <fullName evidence="6">AraC family transcriptional regulator</fullName>
    </submittedName>
</protein>
<dbReference type="PRINTS" id="PR00032">
    <property type="entry name" value="HTHARAC"/>
</dbReference>
<comment type="caution">
    <text evidence="6">The sequence shown here is derived from an EMBL/GenBank/DDBJ whole genome shotgun (WGS) entry which is preliminary data.</text>
</comment>
<evidence type="ECO:0000256" key="3">
    <source>
        <dbReference type="ARBA" id="ARBA00023159"/>
    </source>
</evidence>
<dbReference type="InterPro" id="IPR018060">
    <property type="entry name" value="HTH_AraC"/>
</dbReference>
<name>A0ABU1D596_9BURK</name>
<dbReference type="Gene3D" id="1.10.10.60">
    <property type="entry name" value="Homeodomain-like"/>
    <property type="match status" value="1"/>
</dbReference>
<evidence type="ECO:0000313" key="6">
    <source>
        <dbReference type="EMBL" id="MDR4125611.1"/>
    </source>
</evidence>
<dbReference type="PANTHER" id="PTHR46796:SF7">
    <property type="entry name" value="ARAC FAMILY TRANSCRIPTIONAL REGULATOR"/>
    <property type="match status" value="1"/>
</dbReference>
<dbReference type="Pfam" id="PF02311">
    <property type="entry name" value="AraC_binding"/>
    <property type="match status" value="1"/>
</dbReference>
<evidence type="ECO:0000256" key="2">
    <source>
        <dbReference type="ARBA" id="ARBA00023125"/>
    </source>
</evidence>
<dbReference type="PANTHER" id="PTHR46796">
    <property type="entry name" value="HTH-TYPE TRANSCRIPTIONAL ACTIVATOR RHAS-RELATED"/>
    <property type="match status" value="1"/>
</dbReference>
<sequence>MEQLDLLTETHILGDDTHVLTVRAEQCEALAARHIAHVAVVDAAAPYTIVRTHLSGAFMQVCLGGHGRTLLDGRWHTHSVGYASFAPAHVLHAFHCVPGTRWQLCWVRFMPTSPRSLAGAMAPALTRFDGRPLEHAVRGLYHEMQQDADPGSRAIWVDIIERYVSRMVDPWQREPRLNSMWNAVLADLGRPWTLEELAALANISPEHLRRLCWKNFGRSPGNQLITMRIARAAHELVTTQRKIEAIARDVGYANPFTFSNTFKRLTGFRPSEYRARPRQ</sequence>
<dbReference type="SMART" id="SM00342">
    <property type="entry name" value="HTH_ARAC"/>
    <property type="match status" value="1"/>
</dbReference>
<dbReference type="Proteomes" id="UP001232156">
    <property type="component" value="Unassembled WGS sequence"/>
</dbReference>
<organism evidence="6 7">
    <name type="scientific">Yanghanlia caeni</name>
    <dbReference type="NCBI Taxonomy" id="3064283"/>
    <lineage>
        <taxon>Bacteria</taxon>
        <taxon>Pseudomonadati</taxon>
        <taxon>Pseudomonadota</taxon>
        <taxon>Betaproteobacteria</taxon>
        <taxon>Burkholderiales</taxon>
        <taxon>Alcaligenaceae</taxon>
        <taxon>Yanghanlia</taxon>
    </lineage>
</organism>
<keyword evidence="4" id="KW-0804">Transcription</keyword>
<feature type="domain" description="HTH araC/xylS-type" evidence="5">
    <location>
        <begin position="178"/>
        <end position="276"/>
    </location>
</feature>
<reference evidence="6 7" key="1">
    <citation type="submission" date="2023-08" db="EMBL/GenBank/DDBJ databases">
        <title>Alcaligenaceae gen. nov., a novel taxon isolated from the sludge of Yixing Pesticide Factory.</title>
        <authorList>
            <person name="Ruan L."/>
        </authorList>
    </citation>
    <scope>NUCLEOTIDE SEQUENCE [LARGE SCALE GENOMIC DNA]</scope>
    <source>
        <strain evidence="6 7">LG-2</strain>
    </source>
</reference>
<keyword evidence="7" id="KW-1185">Reference proteome</keyword>
<dbReference type="SUPFAM" id="SSF51215">
    <property type="entry name" value="Regulatory protein AraC"/>
    <property type="match status" value="1"/>
</dbReference>
<dbReference type="PROSITE" id="PS01124">
    <property type="entry name" value="HTH_ARAC_FAMILY_2"/>
    <property type="match status" value="1"/>
</dbReference>
<accession>A0ABU1D596</accession>
<evidence type="ECO:0000256" key="1">
    <source>
        <dbReference type="ARBA" id="ARBA00023015"/>
    </source>
</evidence>
<dbReference type="Pfam" id="PF12833">
    <property type="entry name" value="HTH_18"/>
    <property type="match status" value="1"/>
</dbReference>
<dbReference type="InterPro" id="IPR037923">
    <property type="entry name" value="HTH-like"/>
</dbReference>
<keyword evidence="1" id="KW-0805">Transcription regulation</keyword>
<keyword evidence="3" id="KW-0010">Activator</keyword>
<evidence type="ECO:0000256" key="4">
    <source>
        <dbReference type="ARBA" id="ARBA00023163"/>
    </source>
</evidence>
<gene>
    <name evidence="6" type="ORF">Q8947_06390</name>
</gene>
<dbReference type="InterPro" id="IPR020449">
    <property type="entry name" value="Tscrpt_reg_AraC-type_HTH"/>
</dbReference>
<proteinExistence type="predicted"/>
<dbReference type="InterPro" id="IPR050204">
    <property type="entry name" value="AraC_XylS_family_regulators"/>
</dbReference>
<dbReference type="RefSeq" id="WP_165278984.1">
    <property type="nucleotide sequence ID" value="NZ_JAUZQE010000011.1"/>
</dbReference>
<evidence type="ECO:0000313" key="7">
    <source>
        <dbReference type="Proteomes" id="UP001232156"/>
    </source>
</evidence>
<dbReference type="EMBL" id="JAUZQE010000011">
    <property type="protein sequence ID" value="MDR4125611.1"/>
    <property type="molecule type" value="Genomic_DNA"/>
</dbReference>
<dbReference type="InterPro" id="IPR003313">
    <property type="entry name" value="AraC-bd"/>
</dbReference>
<evidence type="ECO:0000259" key="5">
    <source>
        <dbReference type="PROSITE" id="PS01124"/>
    </source>
</evidence>
<keyword evidence="2" id="KW-0238">DNA-binding</keyword>